<dbReference type="InterPro" id="IPR050509">
    <property type="entry name" value="CoA-transferase_III"/>
</dbReference>
<dbReference type="InterPro" id="IPR003673">
    <property type="entry name" value="CoA-Trfase_fam_III"/>
</dbReference>
<comment type="caution">
    <text evidence="1">The sequence shown here is derived from an EMBL/GenBank/DDBJ whole genome shotgun (WGS) entry which is preliminary data.</text>
</comment>
<accession>A0A5D3KHF7</accession>
<name>A0A5D3KHF7_9BRAD</name>
<dbReference type="SUPFAM" id="SSF89796">
    <property type="entry name" value="CoA-transferase family III (CaiB/BaiF)"/>
    <property type="match status" value="1"/>
</dbReference>
<gene>
    <name evidence="1" type="ORF">FXB40_11800</name>
</gene>
<dbReference type="Pfam" id="PF02515">
    <property type="entry name" value="CoA_transf_3"/>
    <property type="match status" value="1"/>
</dbReference>
<dbReference type="PANTHER" id="PTHR48228">
    <property type="entry name" value="SUCCINYL-COA--D-CITRAMALATE COA-TRANSFERASE"/>
    <property type="match status" value="1"/>
</dbReference>
<reference evidence="1 2" key="1">
    <citation type="submission" date="2019-08" db="EMBL/GenBank/DDBJ databases">
        <title>Bradyrhizobium hipponensis sp. nov., a rhizobium isolated from a Lupinus angustifolius root nodule in Tunisia.</title>
        <authorList>
            <person name="Off K."/>
            <person name="Rejili M."/>
            <person name="Mars M."/>
            <person name="Brachmann A."/>
            <person name="Marin M."/>
        </authorList>
    </citation>
    <scope>NUCLEOTIDE SEQUENCE [LARGE SCALE GENOMIC DNA]</scope>
    <source>
        <strain evidence="1 2">CTAW71</strain>
    </source>
</reference>
<dbReference type="InterPro" id="IPR044855">
    <property type="entry name" value="CoA-Trfase_III_dom3_sf"/>
</dbReference>
<dbReference type="GO" id="GO:0016740">
    <property type="term" value="F:transferase activity"/>
    <property type="evidence" value="ECO:0007669"/>
    <property type="project" value="UniProtKB-KW"/>
</dbReference>
<dbReference type="InterPro" id="IPR023606">
    <property type="entry name" value="CoA-Trfase_III_dom_1_sf"/>
</dbReference>
<dbReference type="Proteomes" id="UP000324758">
    <property type="component" value="Unassembled WGS sequence"/>
</dbReference>
<dbReference type="AlphaFoldDB" id="A0A5D3KHF7"/>
<organism evidence="1 2">
    <name type="scientific">Bradyrhizobium rifense</name>
    <dbReference type="NCBI Taxonomy" id="515499"/>
    <lineage>
        <taxon>Bacteria</taxon>
        <taxon>Pseudomonadati</taxon>
        <taxon>Pseudomonadota</taxon>
        <taxon>Alphaproteobacteria</taxon>
        <taxon>Hyphomicrobiales</taxon>
        <taxon>Nitrobacteraceae</taxon>
        <taxon>Bradyrhizobium</taxon>
    </lineage>
</organism>
<evidence type="ECO:0000313" key="1">
    <source>
        <dbReference type="EMBL" id="TYL96310.1"/>
    </source>
</evidence>
<sequence>MAGRRCIPPEHRSNGWAVRDYRIPASGKQQERGSNAAMEKGIFAGLQVLDCASFIAAPAAATVLSDFGADVIKIEPPGAGDPYRNLPNLPGYPTSEHNFAWLLEARNKKSLALDLSKPEAQAVLYKLVEETDVFITNMPPPVRTKLGITYDHLAHLNDRLIYASFTGYGEKGEEANKPGFDSNAYWARSGLMDLVRADTNTTPARSVAGMGDHPCAMALYSAIVTALYQREKTGKGSHVASNLMANGVWAASVLAQAKLCGAKFGERRPRERAPNAVGNHYQCKDGRWLILSLLSEDKQWPTLAKCLGREDLIADPRFATKPDRHARSIELIKIFDETFATRDLAEWRKILDGNGLVFGIVGILDDIPNDKQMLDNEVLVPFENDTMLTISSPIWIDGTKKVQPRKPPGVGEHSDEILRGAGYDEAAIKQLRSKGAVG</sequence>
<keyword evidence="2" id="KW-1185">Reference proteome</keyword>
<dbReference type="EMBL" id="VSSS01000020">
    <property type="protein sequence ID" value="TYL96310.1"/>
    <property type="molecule type" value="Genomic_DNA"/>
</dbReference>
<dbReference type="PANTHER" id="PTHR48228:SF2">
    <property type="entry name" value="E-CINNAMOYL-COA:R-PHENYLLACTATE COA TRANSFERASE LARGE SUBUNIT"/>
    <property type="match status" value="1"/>
</dbReference>
<dbReference type="OrthoDB" id="7208981at2"/>
<protein>
    <submittedName>
        <fullName evidence="1">CoA transferase</fullName>
    </submittedName>
</protein>
<dbReference type="Gene3D" id="3.30.1540.10">
    <property type="entry name" value="formyl-coa transferase, domain 3"/>
    <property type="match status" value="1"/>
</dbReference>
<proteinExistence type="predicted"/>
<keyword evidence="1" id="KW-0808">Transferase</keyword>
<evidence type="ECO:0000313" key="2">
    <source>
        <dbReference type="Proteomes" id="UP000324758"/>
    </source>
</evidence>
<dbReference type="Gene3D" id="3.40.50.10540">
    <property type="entry name" value="Crotonobetainyl-coa:carnitine coa-transferase, domain 1"/>
    <property type="match status" value="1"/>
</dbReference>